<organism evidence="2">
    <name type="scientific">uncultured Gemmatimonadaceae bacterium</name>
    <dbReference type="NCBI Taxonomy" id="246130"/>
    <lineage>
        <taxon>Bacteria</taxon>
        <taxon>Pseudomonadati</taxon>
        <taxon>Gemmatimonadota</taxon>
        <taxon>Gemmatimonadia</taxon>
        <taxon>Gemmatimonadales</taxon>
        <taxon>Gemmatimonadaceae</taxon>
        <taxon>environmental samples</taxon>
    </lineage>
</organism>
<feature type="compositionally biased region" description="Basic residues" evidence="1">
    <location>
        <begin position="252"/>
        <end position="266"/>
    </location>
</feature>
<feature type="non-terminal residue" evidence="2">
    <location>
        <position position="314"/>
    </location>
</feature>
<evidence type="ECO:0000313" key="2">
    <source>
        <dbReference type="EMBL" id="CAA9335302.1"/>
    </source>
</evidence>
<feature type="compositionally biased region" description="Basic and acidic residues" evidence="1">
    <location>
        <begin position="42"/>
        <end position="67"/>
    </location>
</feature>
<reference evidence="2" key="1">
    <citation type="submission" date="2020-02" db="EMBL/GenBank/DDBJ databases">
        <authorList>
            <person name="Meier V. D."/>
        </authorList>
    </citation>
    <scope>NUCLEOTIDE SEQUENCE</scope>
    <source>
        <strain evidence="2">AVDCRST_MAG11</strain>
    </source>
</reference>
<dbReference type="EMBL" id="CADCTU010000594">
    <property type="protein sequence ID" value="CAA9335302.1"/>
    <property type="molecule type" value="Genomic_DNA"/>
</dbReference>
<dbReference type="GO" id="GO:0097266">
    <property type="term" value="F:phenylacetyl-CoA 1,2-epoxidase activity"/>
    <property type="evidence" value="ECO:0007669"/>
    <property type="project" value="UniProtKB-EC"/>
</dbReference>
<proteinExistence type="predicted"/>
<dbReference type="EC" id="1.14.13.149" evidence="2"/>
<feature type="compositionally biased region" description="Basic and acidic residues" evidence="1">
    <location>
        <begin position="173"/>
        <end position="187"/>
    </location>
</feature>
<sequence>GYHDDGDAGRPGPARPVRGAHRGRRVDRAEGLDARALPQAARAHDVAARALGDRRDAPRGELDHPRAEPAPQDVAARQGAGRGRPRALHLLRHGDARRVPRGARRRPPLGQGQVLEHLQLPHAHLGRRGGDRVVRRRRGDRQPDRARQALLVRPLRARDGARVQGGELPQEAGLREHRDARRRDARAAGDGAGRGEPVVVALAHDVRAERRRVAELGGAHAVGDQEVLERRAAAAVREPHGAAGAGGGAHPARPRAAPRRGHRRLAVRADRLGRVLGGGQGGRAVQPRAPRGAQRGARRGRLGARGGRGTRGQG</sequence>
<protein>
    <submittedName>
        <fullName evidence="2">1,2-phenylacetyl-CoA epoxidase, subunit A</fullName>
        <ecNumber evidence="2">1.14.13.149</ecNumber>
    </submittedName>
</protein>
<feature type="region of interest" description="Disordered" evidence="1">
    <location>
        <begin position="234"/>
        <end position="314"/>
    </location>
</feature>
<feature type="compositionally biased region" description="Gly residues" evidence="1">
    <location>
        <begin position="303"/>
        <end position="314"/>
    </location>
</feature>
<gene>
    <name evidence="2" type="ORF">AVDCRST_MAG11-2670</name>
</gene>
<keyword evidence="2" id="KW-0560">Oxidoreductase</keyword>
<dbReference type="AlphaFoldDB" id="A0A6J4LKF2"/>
<feature type="region of interest" description="Disordered" evidence="1">
    <location>
        <begin position="118"/>
        <end position="193"/>
    </location>
</feature>
<accession>A0A6J4LKF2</accession>
<feature type="compositionally biased region" description="Low complexity" evidence="1">
    <location>
        <begin position="283"/>
        <end position="295"/>
    </location>
</feature>
<feature type="region of interest" description="Disordered" evidence="1">
    <location>
        <begin position="1"/>
        <end position="87"/>
    </location>
</feature>
<evidence type="ECO:0000256" key="1">
    <source>
        <dbReference type="SAM" id="MobiDB-lite"/>
    </source>
</evidence>
<name>A0A6J4LKF2_9BACT</name>
<feature type="non-terminal residue" evidence="2">
    <location>
        <position position="1"/>
    </location>
</feature>